<dbReference type="SUPFAM" id="SSF50978">
    <property type="entry name" value="WD40 repeat-like"/>
    <property type="match status" value="1"/>
</dbReference>
<dbReference type="CDD" id="cd22249">
    <property type="entry name" value="UDM1_RNF168_RNF169-like"/>
    <property type="match status" value="1"/>
</dbReference>
<dbReference type="InterPro" id="IPR015943">
    <property type="entry name" value="WD40/YVTN_repeat-like_dom_sf"/>
</dbReference>
<dbReference type="Proteomes" id="UP001205998">
    <property type="component" value="Unassembled WGS sequence"/>
</dbReference>
<name>A0AAD5FBA2_SILAS</name>
<comment type="subcellular location">
    <subcellularLocation>
        <location evidence="1">Cytoplasm</location>
    </subcellularLocation>
</comment>
<dbReference type="GO" id="GO:0045503">
    <property type="term" value="F:dynein light chain binding"/>
    <property type="evidence" value="ECO:0007669"/>
    <property type="project" value="TreeGrafter"/>
</dbReference>
<dbReference type="PANTHER" id="PTHR12442:SF5">
    <property type="entry name" value="DYNEIN AXONEMAL INTERMEDIATE CHAIN 3"/>
    <property type="match status" value="1"/>
</dbReference>
<accession>A0AAD5FBA2</accession>
<sequence length="855" mass="97529">HPDYVQPLVLTSATQELFGCRTDEDVTGENPYKLLKKDDIIQDMKTRAAVSDFSPIKQAVLDYPEDEMLLVFDRDFTYGQGFYLVLTPEAKHSMLEPPPVVTEEVKEESEEEFEEELKSPTPKIWVSLGSEREIEEESSTDIGNRLHYKISRLRREFGAPVHFSDLNATQMKGFYTECISYQDKSFSIRKLEQNCGVQAVTKTKTSSSQTSWKYPKNMWTQYEPQELKEEEKESILQSMNLKNFLSSITSRFEVAIQQNNMMDVFVNDLCVLGEDGVYEGKVDTHLKVYQTFTELHYSKNKHISYINWHPTINGIIAVSVTENLSFEERINSSTKLLLNPPLIIFWSFSDPIHPQLLLECPDDVLCFHFCPSHTAIIAGGCMNGQVVLWDISDHVDRLQGTRSGLRTKVANTMKIEEKQSSTPVVRYCAVSGIESGHRGPVTDVQWLPENFEVSKFGIPLENKNQLSVQIVSCSTDGCVFFWDLRAPHAGAPNLTEHNAEEKALENLHEAPNTFKYLDLSWKPLFRVTFPKIDSAGEYSPLKLSLRHSACYTTAGDDLLQKVFQSSKVHVEARGADGSSEFSALSVPSSKHLQHLDTISTKFFVGTENGELVYTDWILQKDNETGQHSSPKPISVSQVQDTQINTLLRSPFFEDLVLSVGGWTFAIWKEGVMNAPILHSPCSKCKHMTGVWSPTRPAVFFIGKEDGSLEVWNLLEKTHEPVLNQNISSSPITCIKPRIVSSKQHFLAVSDRLGTLYILEVPWTLRQPSPNEEQNMSSYVEREVERLNYTEMRLEERAREKKATEETKNLIRSLKDLDNDQMEELQKEVQRDYEEYYTLEKLMIKNMGLVKETQDT</sequence>
<feature type="non-terminal residue" evidence="6">
    <location>
        <position position="1"/>
    </location>
</feature>
<keyword evidence="4" id="KW-0677">Repeat</keyword>
<dbReference type="GO" id="GO:0045504">
    <property type="term" value="F:dynein heavy chain binding"/>
    <property type="evidence" value="ECO:0007669"/>
    <property type="project" value="TreeGrafter"/>
</dbReference>
<organism evidence="6 7">
    <name type="scientific">Silurus asotus</name>
    <name type="common">Amur catfish</name>
    <name type="synonym">Parasilurus asotus</name>
    <dbReference type="NCBI Taxonomy" id="30991"/>
    <lineage>
        <taxon>Eukaryota</taxon>
        <taxon>Metazoa</taxon>
        <taxon>Chordata</taxon>
        <taxon>Craniata</taxon>
        <taxon>Vertebrata</taxon>
        <taxon>Euteleostomi</taxon>
        <taxon>Actinopterygii</taxon>
        <taxon>Neopterygii</taxon>
        <taxon>Teleostei</taxon>
        <taxon>Ostariophysi</taxon>
        <taxon>Siluriformes</taxon>
        <taxon>Siluridae</taxon>
        <taxon>Silurus</taxon>
    </lineage>
</organism>
<protein>
    <submittedName>
        <fullName evidence="6">WD repeat-containing protein 63</fullName>
    </submittedName>
</protein>
<evidence type="ECO:0000256" key="3">
    <source>
        <dbReference type="ARBA" id="ARBA00022574"/>
    </source>
</evidence>
<reference evidence="6" key="1">
    <citation type="submission" date="2018-07" db="EMBL/GenBank/DDBJ databases">
        <title>Comparative genomics of catfishes provides insights into carnivory and benthic adaptation.</title>
        <authorList>
            <person name="Zhang Y."/>
            <person name="Wang D."/>
            <person name="Peng Z."/>
            <person name="Zheng S."/>
            <person name="Shao F."/>
            <person name="Tao W."/>
        </authorList>
    </citation>
    <scope>NUCLEOTIDE SEQUENCE</scope>
    <source>
        <strain evidence="6">Chongqing</strain>
    </source>
</reference>
<evidence type="ECO:0000256" key="2">
    <source>
        <dbReference type="ARBA" id="ARBA00022490"/>
    </source>
</evidence>
<evidence type="ECO:0000256" key="4">
    <source>
        <dbReference type="ARBA" id="ARBA00022737"/>
    </source>
</evidence>
<feature type="coiled-coil region" evidence="5">
    <location>
        <begin position="799"/>
        <end position="841"/>
    </location>
</feature>
<gene>
    <name evidence="6" type="ORF">C0J50_6254</name>
</gene>
<proteinExistence type="predicted"/>
<dbReference type="InterPro" id="IPR036322">
    <property type="entry name" value="WD40_repeat_dom_sf"/>
</dbReference>
<evidence type="ECO:0000256" key="1">
    <source>
        <dbReference type="ARBA" id="ARBA00004496"/>
    </source>
</evidence>
<keyword evidence="3" id="KW-0853">WD repeat</keyword>
<dbReference type="AlphaFoldDB" id="A0AAD5FBA2"/>
<dbReference type="GO" id="GO:0036159">
    <property type="term" value="P:inner dynein arm assembly"/>
    <property type="evidence" value="ECO:0007669"/>
    <property type="project" value="TreeGrafter"/>
</dbReference>
<dbReference type="PANTHER" id="PTHR12442">
    <property type="entry name" value="DYNEIN INTERMEDIATE CHAIN"/>
    <property type="match status" value="1"/>
</dbReference>
<dbReference type="Gene3D" id="2.130.10.10">
    <property type="entry name" value="YVTN repeat-like/Quinoprotein amine dehydrogenase"/>
    <property type="match status" value="2"/>
</dbReference>
<dbReference type="SMART" id="SM00320">
    <property type="entry name" value="WD40"/>
    <property type="match status" value="3"/>
</dbReference>
<dbReference type="InterPro" id="IPR050687">
    <property type="entry name" value="Dynein_IC"/>
</dbReference>
<keyword evidence="5" id="KW-0175">Coiled coil</keyword>
<dbReference type="InterPro" id="IPR001680">
    <property type="entry name" value="WD40_rpt"/>
</dbReference>
<comment type="caution">
    <text evidence="6">The sequence shown here is derived from an EMBL/GenBank/DDBJ whole genome shotgun (WGS) entry which is preliminary data.</text>
</comment>
<keyword evidence="7" id="KW-1185">Reference proteome</keyword>
<dbReference type="GO" id="GO:0060294">
    <property type="term" value="P:cilium movement involved in cell motility"/>
    <property type="evidence" value="ECO:0007669"/>
    <property type="project" value="TreeGrafter"/>
</dbReference>
<evidence type="ECO:0000256" key="5">
    <source>
        <dbReference type="SAM" id="Coils"/>
    </source>
</evidence>
<dbReference type="GO" id="GO:0036156">
    <property type="term" value="C:inner dynein arm"/>
    <property type="evidence" value="ECO:0007669"/>
    <property type="project" value="TreeGrafter"/>
</dbReference>
<dbReference type="EMBL" id="MU579904">
    <property type="protein sequence ID" value="KAI5609252.1"/>
    <property type="molecule type" value="Genomic_DNA"/>
</dbReference>
<evidence type="ECO:0000313" key="7">
    <source>
        <dbReference type="Proteomes" id="UP001205998"/>
    </source>
</evidence>
<dbReference type="Pfam" id="PF00400">
    <property type="entry name" value="WD40"/>
    <property type="match status" value="2"/>
</dbReference>
<feature type="non-terminal residue" evidence="6">
    <location>
        <position position="855"/>
    </location>
</feature>
<keyword evidence="2" id="KW-0963">Cytoplasm</keyword>
<evidence type="ECO:0000313" key="6">
    <source>
        <dbReference type="EMBL" id="KAI5609252.1"/>
    </source>
</evidence>